<sequence>MDMNLYGKVALVSGCSQGLGYHAALALAKQGADIFGVSIGDDSSLKKAIEATGRNYHSFTISLTTPGAIHQVMKEALAAYGHIDILLNYAAILKKEETLELTKLEWNSAYDINVSAAFFLSLEVIRQFQKQGHGGKIINATGILPRHTSAYCAYAISNGAIEAMTRYLAMEFGKDQIQVNAIQYGFMSCGSTLQGEKEEWDTSLLTAIPIGRWGMDQDSDGLVTLLASDASNYITGVCIPVDGGYSI</sequence>
<reference evidence="3 4" key="1">
    <citation type="submission" date="2019-03" db="EMBL/GenBank/DDBJ databases">
        <title>Genomic Encyclopedia of Type Strains, Phase IV (KMG-IV): sequencing the most valuable type-strain genomes for metagenomic binning, comparative biology and taxonomic classification.</title>
        <authorList>
            <person name="Goeker M."/>
        </authorList>
    </citation>
    <scope>NUCLEOTIDE SEQUENCE [LARGE SCALE GENOMIC DNA]</scope>
    <source>
        <strain evidence="3 4">DSM 29481</strain>
    </source>
</reference>
<dbReference type="RefSeq" id="WP_008686963.1">
    <property type="nucleotide sequence ID" value="NZ_AP024510.1"/>
</dbReference>
<dbReference type="EMBL" id="SMBP01000036">
    <property type="protein sequence ID" value="TCU52257.1"/>
    <property type="molecule type" value="Genomic_DNA"/>
</dbReference>
<name>A0A4R3SVJ1_9FIRM</name>
<dbReference type="Gene3D" id="3.40.50.720">
    <property type="entry name" value="NAD(P)-binding Rossmann-like Domain"/>
    <property type="match status" value="1"/>
</dbReference>
<evidence type="ECO:0000256" key="2">
    <source>
        <dbReference type="ARBA" id="ARBA00023002"/>
    </source>
</evidence>
<evidence type="ECO:0000313" key="4">
    <source>
        <dbReference type="Proteomes" id="UP000295773"/>
    </source>
</evidence>
<dbReference type="SUPFAM" id="SSF51735">
    <property type="entry name" value="NAD(P)-binding Rossmann-fold domains"/>
    <property type="match status" value="1"/>
</dbReference>
<protein>
    <submittedName>
        <fullName evidence="3">2-deoxy-D-gluconate 3-dehydrogenase</fullName>
    </submittedName>
</protein>
<dbReference type="InterPro" id="IPR002347">
    <property type="entry name" value="SDR_fam"/>
</dbReference>
<dbReference type="PRINTS" id="PR00081">
    <property type="entry name" value="GDHRDH"/>
</dbReference>
<dbReference type="GO" id="GO:0016616">
    <property type="term" value="F:oxidoreductase activity, acting on the CH-OH group of donors, NAD or NADP as acceptor"/>
    <property type="evidence" value="ECO:0007669"/>
    <property type="project" value="TreeGrafter"/>
</dbReference>
<dbReference type="PRINTS" id="PR00080">
    <property type="entry name" value="SDRFAMILY"/>
</dbReference>
<proteinExistence type="inferred from homology"/>
<keyword evidence="2" id="KW-0560">Oxidoreductase</keyword>
<evidence type="ECO:0000256" key="1">
    <source>
        <dbReference type="ARBA" id="ARBA00006484"/>
    </source>
</evidence>
<dbReference type="PANTHER" id="PTHR42760:SF5">
    <property type="entry name" value="2-DEHYDRO-3-DEOXY-D-GLUCONATE 5-DEHYDROGENASE"/>
    <property type="match status" value="1"/>
</dbReference>
<keyword evidence="4" id="KW-1185">Reference proteome</keyword>
<dbReference type="AlphaFoldDB" id="A0A4R3SVJ1"/>
<dbReference type="PANTHER" id="PTHR42760">
    <property type="entry name" value="SHORT-CHAIN DEHYDROGENASES/REDUCTASES FAMILY MEMBER"/>
    <property type="match status" value="1"/>
</dbReference>
<dbReference type="InterPro" id="IPR036291">
    <property type="entry name" value="NAD(P)-bd_dom_sf"/>
</dbReference>
<comment type="similarity">
    <text evidence="1">Belongs to the short-chain dehydrogenases/reductases (SDR) family.</text>
</comment>
<organism evidence="3 4">
    <name type="scientific">Longicatena caecimuris</name>
    <dbReference type="NCBI Taxonomy" id="1796635"/>
    <lineage>
        <taxon>Bacteria</taxon>
        <taxon>Bacillati</taxon>
        <taxon>Bacillota</taxon>
        <taxon>Erysipelotrichia</taxon>
        <taxon>Erysipelotrichales</taxon>
        <taxon>Erysipelotrichaceae</taxon>
        <taxon>Longicatena</taxon>
    </lineage>
</organism>
<gene>
    <name evidence="3" type="ORF">EDD61_1361</name>
</gene>
<dbReference type="GeneID" id="73796541"/>
<evidence type="ECO:0000313" key="3">
    <source>
        <dbReference type="EMBL" id="TCU52257.1"/>
    </source>
</evidence>
<accession>A0A4R3SVJ1</accession>
<dbReference type="Proteomes" id="UP000295773">
    <property type="component" value="Unassembled WGS sequence"/>
</dbReference>
<comment type="caution">
    <text evidence="3">The sequence shown here is derived from an EMBL/GenBank/DDBJ whole genome shotgun (WGS) entry which is preliminary data.</text>
</comment>
<dbReference type="Pfam" id="PF13561">
    <property type="entry name" value="adh_short_C2"/>
    <property type="match status" value="1"/>
</dbReference>